<proteinExistence type="evidence at transcript level"/>
<feature type="region of interest" description="Disordered" evidence="1">
    <location>
        <begin position="86"/>
        <end position="116"/>
    </location>
</feature>
<accession>G3FFA8</accession>
<reference evidence="2" key="1">
    <citation type="submission" date="2011-03" db="EMBL/GenBank/DDBJ databases">
        <title>Studies on transcriptomics of somatic embryogenesis in Dimocarpus longan.</title>
        <authorList>
            <person name="Lai Z."/>
            <person name="Lin Y."/>
            <person name="Ye W."/>
            <person name="Cai A."/>
        </authorList>
    </citation>
    <scope>NUCLEOTIDE SEQUENCE</scope>
</reference>
<feature type="non-terminal residue" evidence="2">
    <location>
        <position position="116"/>
    </location>
</feature>
<organism evidence="2">
    <name type="scientific">Dimocarpus longan</name>
    <dbReference type="NCBI Taxonomy" id="128017"/>
    <lineage>
        <taxon>Eukaryota</taxon>
        <taxon>Viridiplantae</taxon>
        <taxon>Streptophyta</taxon>
        <taxon>Embryophyta</taxon>
        <taxon>Tracheophyta</taxon>
        <taxon>Spermatophyta</taxon>
        <taxon>Magnoliopsida</taxon>
        <taxon>eudicotyledons</taxon>
        <taxon>Gunneridae</taxon>
        <taxon>Pentapetalae</taxon>
        <taxon>rosids</taxon>
        <taxon>malvids</taxon>
        <taxon>Sapindales</taxon>
        <taxon>Sapindaceae</taxon>
        <taxon>Dimocarpus</taxon>
    </lineage>
</organism>
<sequence>MSSESRDIYYPSLFYGDHQNGHNGTGSNPDSSAYNSQEFDIPSQMGFTDCLNGGFMDYGSLEKAFGMSPTSSEVFSSIEVNQKVIREGELGGGGSGGGSGSENMVTQNSSISSSSS</sequence>
<evidence type="ECO:0000313" key="2">
    <source>
        <dbReference type="EMBL" id="AEO31505.1"/>
    </source>
</evidence>
<name>G3FFA8_9ROSI</name>
<protein>
    <submittedName>
        <fullName evidence="2">WRKY transcription factor 29-3</fullName>
    </submittedName>
</protein>
<feature type="compositionally biased region" description="Gly residues" evidence="1">
    <location>
        <begin position="90"/>
        <end position="100"/>
    </location>
</feature>
<feature type="compositionally biased region" description="Polar residues" evidence="1">
    <location>
        <begin position="21"/>
        <end position="38"/>
    </location>
</feature>
<evidence type="ECO:0000256" key="1">
    <source>
        <dbReference type="SAM" id="MobiDB-lite"/>
    </source>
</evidence>
<feature type="region of interest" description="Disordered" evidence="1">
    <location>
        <begin position="1"/>
        <end position="39"/>
    </location>
</feature>
<feature type="non-terminal residue" evidence="2">
    <location>
        <position position="1"/>
    </location>
</feature>
<dbReference type="EMBL" id="JF708992">
    <property type="protein sequence ID" value="AEO31505.1"/>
    <property type="molecule type" value="mRNA"/>
</dbReference>
<dbReference type="AlphaFoldDB" id="G3FFA8"/>